<dbReference type="SUPFAM" id="SSF51658">
    <property type="entry name" value="Xylose isomerase-like"/>
    <property type="match status" value="1"/>
</dbReference>
<gene>
    <name evidence="2" type="ORF">S06H3_53781</name>
</gene>
<dbReference type="EMBL" id="BARV01034327">
    <property type="protein sequence ID" value="GAI58348.1"/>
    <property type="molecule type" value="Genomic_DNA"/>
</dbReference>
<sequence>FGIELWPNIKGQSECRYQRRNWTRLINATNDMLVAMRSRSDRPTLEQWHEQIECSKLLGANIVTDLQSMGIPDVPELDGCGFATEVVKMAEENDVKLCIETGRLPLLNKVGEKFEYVRYCLDVGYANLDGEYSFRQYVDDLAPRVCHLHLTDNYGQTDDHEPPGLQGGISHENWDYLLKALSKYDNDIVGSLEMCPCMPDVMIRQASEFLFDVLKWPNRPLKHPSYAGIAYNPM</sequence>
<feature type="domain" description="Xylose isomerase-like TIM barrel" evidence="1">
    <location>
        <begin position="45"/>
        <end position="210"/>
    </location>
</feature>
<dbReference type="Gene3D" id="3.20.20.150">
    <property type="entry name" value="Divalent-metal-dependent TIM barrel enzymes"/>
    <property type="match status" value="1"/>
</dbReference>
<dbReference type="Pfam" id="PF01261">
    <property type="entry name" value="AP_endonuc_2"/>
    <property type="match status" value="1"/>
</dbReference>
<name>X1PR76_9ZZZZ</name>
<protein>
    <recommendedName>
        <fullName evidence="1">Xylose isomerase-like TIM barrel domain-containing protein</fullName>
    </recommendedName>
</protein>
<dbReference type="AlphaFoldDB" id="X1PR76"/>
<accession>X1PR76</accession>
<proteinExistence type="predicted"/>
<organism evidence="2">
    <name type="scientific">marine sediment metagenome</name>
    <dbReference type="NCBI Taxonomy" id="412755"/>
    <lineage>
        <taxon>unclassified sequences</taxon>
        <taxon>metagenomes</taxon>
        <taxon>ecological metagenomes</taxon>
    </lineage>
</organism>
<dbReference type="InterPro" id="IPR013022">
    <property type="entry name" value="Xyl_isomerase-like_TIM-brl"/>
</dbReference>
<evidence type="ECO:0000259" key="1">
    <source>
        <dbReference type="Pfam" id="PF01261"/>
    </source>
</evidence>
<evidence type="ECO:0000313" key="2">
    <source>
        <dbReference type="EMBL" id="GAI58348.1"/>
    </source>
</evidence>
<feature type="non-terminal residue" evidence="2">
    <location>
        <position position="1"/>
    </location>
</feature>
<dbReference type="InterPro" id="IPR036237">
    <property type="entry name" value="Xyl_isomerase-like_sf"/>
</dbReference>
<comment type="caution">
    <text evidence="2">The sequence shown here is derived from an EMBL/GenBank/DDBJ whole genome shotgun (WGS) entry which is preliminary data.</text>
</comment>
<reference evidence="2" key="1">
    <citation type="journal article" date="2014" name="Front. Microbiol.">
        <title>High frequency of phylogenetically diverse reductive dehalogenase-homologous genes in deep subseafloor sedimentary metagenomes.</title>
        <authorList>
            <person name="Kawai M."/>
            <person name="Futagami T."/>
            <person name="Toyoda A."/>
            <person name="Takaki Y."/>
            <person name="Nishi S."/>
            <person name="Hori S."/>
            <person name="Arai W."/>
            <person name="Tsubouchi T."/>
            <person name="Morono Y."/>
            <person name="Uchiyama I."/>
            <person name="Ito T."/>
            <person name="Fujiyama A."/>
            <person name="Inagaki F."/>
            <person name="Takami H."/>
        </authorList>
    </citation>
    <scope>NUCLEOTIDE SEQUENCE</scope>
    <source>
        <strain evidence="2">Expedition CK06-06</strain>
    </source>
</reference>